<accession>A0ABS2CU14</accession>
<dbReference type="Pfam" id="PF20448">
    <property type="entry name" value="DUF6705"/>
    <property type="match status" value="1"/>
</dbReference>
<dbReference type="EMBL" id="JACSOD020000371">
    <property type="protein sequence ID" value="MBM6498044.1"/>
    <property type="molecule type" value="Genomic_DNA"/>
</dbReference>
<feature type="signal peptide" evidence="1">
    <location>
        <begin position="1"/>
        <end position="18"/>
    </location>
</feature>
<proteinExistence type="predicted"/>
<organism evidence="3 4">
    <name type="scientific">Flavobacterium macrobrachii</name>
    <dbReference type="NCBI Taxonomy" id="591204"/>
    <lineage>
        <taxon>Bacteria</taxon>
        <taxon>Pseudomonadati</taxon>
        <taxon>Bacteroidota</taxon>
        <taxon>Flavobacteriia</taxon>
        <taxon>Flavobacteriales</taxon>
        <taxon>Flavobacteriaceae</taxon>
        <taxon>Flavobacterium</taxon>
    </lineage>
</organism>
<evidence type="ECO:0000313" key="4">
    <source>
        <dbReference type="Proteomes" id="UP000759529"/>
    </source>
</evidence>
<evidence type="ECO:0000256" key="1">
    <source>
        <dbReference type="SAM" id="SignalP"/>
    </source>
</evidence>
<evidence type="ECO:0000259" key="2">
    <source>
        <dbReference type="Pfam" id="PF20448"/>
    </source>
</evidence>
<reference evidence="3 4" key="1">
    <citation type="submission" date="2021-02" db="EMBL/GenBank/DDBJ databases">
        <authorList>
            <person name="Jung H.S."/>
            <person name="Chun B.H."/>
            <person name="Jeon C.O."/>
        </authorList>
    </citation>
    <scope>NUCLEOTIDE SEQUENCE [LARGE SCALE GENOMIC DNA]</scope>
    <source>
        <strain evidence="3 4">LMG 25203</strain>
    </source>
</reference>
<sequence>MKKIVLLLLICASCNAQTPIINMHDDPNYQTTIANAYYKDISNFFNQFAGTWIFENGQEKLEIRFRKREMMFSPGGVEFYEDVLVGEYKYINTEGVEKVNSLMNLSINHFNKRAYNLYSGFQLDNYGFAPQCPECPLGTKRLYMFFDEPANDDFGLDAALIIRRVVENGVEKIIAQLEHMSPASNENKANVDSPSTFRDFSVPYGFYTLIKQP</sequence>
<comment type="caution">
    <text evidence="3">The sequence shown here is derived from an EMBL/GenBank/DDBJ whole genome shotgun (WGS) entry which is preliminary data.</text>
</comment>
<dbReference type="Proteomes" id="UP000759529">
    <property type="component" value="Unassembled WGS sequence"/>
</dbReference>
<gene>
    <name evidence="3" type="ORF">H9X54_001850</name>
</gene>
<evidence type="ECO:0000313" key="3">
    <source>
        <dbReference type="EMBL" id="MBM6498044.1"/>
    </source>
</evidence>
<protein>
    <recommendedName>
        <fullName evidence="2">DUF6705 domain-containing protein</fullName>
    </recommendedName>
</protein>
<feature type="chain" id="PRO_5046306236" description="DUF6705 domain-containing protein" evidence="1">
    <location>
        <begin position="19"/>
        <end position="213"/>
    </location>
</feature>
<feature type="domain" description="DUF6705" evidence="2">
    <location>
        <begin position="1"/>
        <end position="212"/>
    </location>
</feature>
<keyword evidence="1" id="KW-0732">Signal</keyword>
<dbReference type="InterPro" id="IPR046551">
    <property type="entry name" value="DUF6705"/>
</dbReference>
<name>A0ABS2CU14_9FLAO</name>
<dbReference type="RefSeq" id="WP_187658692.1">
    <property type="nucleotide sequence ID" value="NZ_JACSOD020000371.1"/>
</dbReference>
<keyword evidence="4" id="KW-1185">Reference proteome</keyword>